<keyword evidence="5" id="KW-0472">Membrane</keyword>
<dbReference type="SUPFAM" id="SSF53474">
    <property type="entry name" value="alpha/beta-Hydrolases"/>
    <property type="match status" value="1"/>
</dbReference>
<dbReference type="PANTHER" id="PTHR45856:SF24">
    <property type="entry name" value="FUNGAL LIPASE-LIKE DOMAIN-CONTAINING PROTEIN"/>
    <property type="match status" value="1"/>
</dbReference>
<organism evidence="7 8">
    <name type="scientific">Leucosporidium creatinivorum</name>
    <dbReference type="NCBI Taxonomy" id="106004"/>
    <lineage>
        <taxon>Eukaryota</taxon>
        <taxon>Fungi</taxon>
        <taxon>Dikarya</taxon>
        <taxon>Basidiomycota</taxon>
        <taxon>Pucciniomycotina</taxon>
        <taxon>Microbotryomycetes</taxon>
        <taxon>Leucosporidiales</taxon>
        <taxon>Leucosporidium</taxon>
    </lineage>
</organism>
<evidence type="ECO:0000313" key="8">
    <source>
        <dbReference type="Proteomes" id="UP000193467"/>
    </source>
</evidence>
<evidence type="ECO:0000313" key="7">
    <source>
        <dbReference type="EMBL" id="ORY80726.1"/>
    </source>
</evidence>
<reference evidence="7 8" key="1">
    <citation type="submission" date="2016-07" db="EMBL/GenBank/DDBJ databases">
        <title>Pervasive Adenine N6-methylation of Active Genes in Fungi.</title>
        <authorList>
            <consortium name="DOE Joint Genome Institute"/>
            <person name="Mondo S.J."/>
            <person name="Dannebaum R.O."/>
            <person name="Kuo R.C."/>
            <person name="Labutti K."/>
            <person name="Haridas S."/>
            <person name="Kuo A."/>
            <person name="Salamov A."/>
            <person name="Ahrendt S.R."/>
            <person name="Lipzen A."/>
            <person name="Sullivan W."/>
            <person name="Andreopoulos W.B."/>
            <person name="Clum A."/>
            <person name="Lindquist E."/>
            <person name="Daum C."/>
            <person name="Ramamoorthy G.K."/>
            <person name="Gryganskyi A."/>
            <person name="Culley D."/>
            <person name="Magnuson J.K."/>
            <person name="James T.Y."/>
            <person name="O'Malley M.A."/>
            <person name="Stajich J.E."/>
            <person name="Spatafora J.W."/>
            <person name="Visel A."/>
            <person name="Grigoriev I.V."/>
        </authorList>
    </citation>
    <scope>NUCLEOTIDE SEQUENCE [LARGE SCALE GENOMIC DNA]</scope>
    <source>
        <strain evidence="7 8">62-1032</strain>
    </source>
</reference>
<dbReference type="OrthoDB" id="2520028at2759"/>
<dbReference type="Proteomes" id="UP000193467">
    <property type="component" value="Unassembled WGS sequence"/>
</dbReference>
<dbReference type="InterPro" id="IPR029058">
    <property type="entry name" value="AB_hydrolase_fold"/>
</dbReference>
<accession>A0A1Y2FBL4</accession>
<dbReference type="AlphaFoldDB" id="A0A1Y2FBL4"/>
<evidence type="ECO:0000256" key="5">
    <source>
        <dbReference type="SAM" id="Phobius"/>
    </source>
</evidence>
<feature type="transmembrane region" description="Helical" evidence="5">
    <location>
        <begin position="44"/>
        <end position="65"/>
    </location>
</feature>
<sequence>MAAPTNQRQQDHIAELGVLSSTLPYSRELVVQGRWWLPSAFIHFLLHWLGLFARLAFFLPVTFLISPPSTFYSVLGFPLLFVFFGGLAVLFWIGSYLGGGAALNWIAGKWAPNPTMSAGQGGGPVGYTIANWANPQILDSTGAQNAINAARFTLSNQLPTTYAPQSTSPPLPFNPNIDFPPGESRRIFDVDVCKTLAFMTSVVYERSDEKVMQASRIAKTVPDLAGNAQQAAINQANNLLLQSEQRIQAQAQSWGLAYEGISDLSSIGSAFASIFYTGVDKVSVVPAGQERLPANREKHPFIVLVMKGTTPTSYADFLVNGTISKVSATTFLGGGAGQAHEGYYTSLFASNKNGDRARPTGQIVKSLKNIAAELSRLSGGRHIPLWITGHSLGACLASLLFARFLHEPRDLGPHILLRDAYTICSPRNADGDLANKFEESLVRPTDRPNILWRVTMPKDFGPHIPPGAADDEKIRSILPSLSPLNFAHLSSATIRLEHTRATGGNPPANYIVKDDNFHTRTRIEVVSDRPPGPYRTPRQEIRRLPGLFNPVRFGLAWFLPSFLFNHYPSTYLTMIDQMRVDKVGGWQRM</sequence>
<feature type="transmembrane region" description="Helical" evidence="5">
    <location>
        <begin position="71"/>
        <end position="93"/>
    </location>
</feature>
<proteinExistence type="inferred from homology"/>
<evidence type="ECO:0000256" key="4">
    <source>
        <dbReference type="ARBA" id="ARBA00048461"/>
    </source>
</evidence>
<dbReference type="Pfam" id="PF01764">
    <property type="entry name" value="Lipase_3"/>
    <property type="match status" value="1"/>
</dbReference>
<dbReference type="EMBL" id="MCGR01000024">
    <property type="protein sequence ID" value="ORY80726.1"/>
    <property type="molecule type" value="Genomic_DNA"/>
</dbReference>
<evidence type="ECO:0000256" key="1">
    <source>
        <dbReference type="ARBA" id="ARBA00023157"/>
    </source>
</evidence>
<protein>
    <recommendedName>
        <fullName evidence="6">Fungal lipase-type domain-containing protein</fullName>
    </recommendedName>
</protein>
<keyword evidence="5" id="KW-1133">Transmembrane helix</keyword>
<comment type="caution">
    <text evidence="7">The sequence shown here is derived from an EMBL/GenBank/DDBJ whole genome shotgun (WGS) entry which is preliminary data.</text>
</comment>
<evidence type="ECO:0000256" key="2">
    <source>
        <dbReference type="ARBA" id="ARBA00043996"/>
    </source>
</evidence>
<comment type="catalytic activity">
    <reaction evidence="3">
        <text>a diacylglycerol + H2O = a monoacylglycerol + a fatty acid + H(+)</text>
        <dbReference type="Rhea" id="RHEA:32731"/>
        <dbReference type="ChEBI" id="CHEBI:15377"/>
        <dbReference type="ChEBI" id="CHEBI:15378"/>
        <dbReference type="ChEBI" id="CHEBI:17408"/>
        <dbReference type="ChEBI" id="CHEBI:18035"/>
        <dbReference type="ChEBI" id="CHEBI:28868"/>
    </reaction>
</comment>
<evidence type="ECO:0000256" key="3">
    <source>
        <dbReference type="ARBA" id="ARBA00047591"/>
    </source>
</evidence>
<keyword evidence="8" id="KW-1185">Reference proteome</keyword>
<dbReference type="PANTHER" id="PTHR45856">
    <property type="entry name" value="ALPHA/BETA-HYDROLASES SUPERFAMILY PROTEIN"/>
    <property type="match status" value="1"/>
</dbReference>
<comment type="similarity">
    <text evidence="2">Belongs to the AB hydrolase superfamily. Lipase family. Class 3 subfamily.</text>
</comment>
<comment type="catalytic activity">
    <reaction evidence="4">
        <text>a monoacylglycerol + H2O = glycerol + a fatty acid + H(+)</text>
        <dbReference type="Rhea" id="RHEA:15245"/>
        <dbReference type="ChEBI" id="CHEBI:15377"/>
        <dbReference type="ChEBI" id="CHEBI:15378"/>
        <dbReference type="ChEBI" id="CHEBI:17408"/>
        <dbReference type="ChEBI" id="CHEBI:17754"/>
        <dbReference type="ChEBI" id="CHEBI:28868"/>
    </reaction>
</comment>
<evidence type="ECO:0000259" key="6">
    <source>
        <dbReference type="Pfam" id="PF01764"/>
    </source>
</evidence>
<gene>
    <name evidence="7" type="ORF">BCR35DRAFT_331788</name>
</gene>
<dbReference type="InParanoid" id="A0A1Y2FBL4"/>
<dbReference type="GO" id="GO:0006629">
    <property type="term" value="P:lipid metabolic process"/>
    <property type="evidence" value="ECO:0007669"/>
    <property type="project" value="InterPro"/>
</dbReference>
<dbReference type="InterPro" id="IPR051218">
    <property type="entry name" value="Sec_MonoDiacylglyc_Lipase"/>
</dbReference>
<keyword evidence="1" id="KW-1015">Disulfide bond</keyword>
<keyword evidence="5" id="KW-0812">Transmembrane</keyword>
<name>A0A1Y2FBL4_9BASI</name>
<dbReference type="STRING" id="106004.A0A1Y2FBL4"/>
<feature type="domain" description="Fungal lipase-type" evidence="6">
    <location>
        <begin position="303"/>
        <end position="466"/>
    </location>
</feature>
<dbReference type="Gene3D" id="3.40.50.1820">
    <property type="entry name" value="alpha/beta hydrolase"/>
    <property type="match status" value="1"/>
</dbReference>
<dbReference type="InterPro" id="IPR002921">
    <property type="entry name" value="Fungal_lipase-type"/>
</dbReference>